<dbReference type="EMBL" id="ANAH02000004">
    <property type="protein sequence ID" value="EPX64408.1"/>
    <property type="molecule type" value="Genomic_DNA"/>
</dbReference>
<protein>
    <submittedName>
        <fullName evidence="1">Uncharacterized protein</fullName>
    </submittedName>
</protein>
<evidence type="ECO:0000313" key="2">
    <source>
        <dbReference type="Proteomes" id="UP000011682"/>
    </source>
</evidence>
<reference evidence="1" key="1">
    <citation type="submission" date="2013-05" db="EMBL/GenBank/DDBJ databases">
        <title>Genome assembly of Cystobacter fuscus DSM 2262.</title>
        <authorList>
            <person name="Sharma G."/>
            <person name="Khatri I."/>
            <person name="Kaur C."/>
            <person name="Mayilraj S."/>
            <person name="Subramanian S."/>
        </authorList>
    </citation>
    <scope>NUCLEOTIDE SEQUENCE [LARGE SCALE GENOMIC DNA]</scope>
    <source>
        <strain evidence="1">DSM 2262</strain>
    </source>
</reference>
<accession>S9R5Z4</accession>
<gene>
    <name evidence="1" type="ORF">D187_005542</name>
</gene>
<organism evidence="1 2">
    <name type="scientific">Cystobacter fuscus (strain ATCC 25194 / DSM 2262 / NBRC 100088 / M29)</name>
    <dbReference type="NCBI Taxonomy" id="1242864"/>
    <lineage>
        <taxon>Bacteria</taxon>
        <taxon>Pseudomonadati</taxon>
        <taxon>Myxococcota</taxon>
        <taxon>Myxococcia</taxon>
        <taxon>Myxococcales</taxon>
        <taxon>Cystobacterineae</taxon>
        <taxon>Archangiaceae</taxon>
        <taxon>Cystobacter</taxon>
    </lineage>
</organism>
<dbReference type="Proteomes" id="UP000011682">
    <property type="component" value="Unassembled WGS sequence"/>
</dbReference>
<evidence type="ECO:0000313" key="1">
    <source>
        <dbReference type="EMBL" id="EPX64408.1"/>
    </source>
</evidence>
<keyword evidence="2" id="KW-1185">Reference proteome</keyword>
<sequence>MPAELAARSRARLSGYEGTHRAHWQGEALGGRFTSGARPV</sequence>
<proteinExistence type="predicted"/>
<name>S9R5Z4_CYSF2</name>
<comment type="caution">
    <text evidence="1">The sequence shown here is derived from an EMBL/GenBank/DDBJ whole genome shotgun (WGS) entry which is preliminary data.</text>
</comment>
<dbReference type="AlphaFoldDB" id="S9R5Z4"/>